<feature type="chain" id="PRO_5043897229" evidence="1">
    <location>
        <begin position="24"/>
        <end position="223"/>
    </location>
</feature>
<evidence type="ECO:0000313" key="3">
    <source>
        <dbReference type="Proteomes" id="UP000836841"/>
    </source>
</evidence>
<reference evidence="2 3" key="1">
    <citation type="submission" date="2022-03" db="EMBL/GenBank/DDBJ databases">
        <authorList>
            <person name="Nunn A."/>
            <person name="Chopra R."/>
            <person name="Nunn A."/>
            <person name="Contreras Garrido A."/>
        </authorList>
    </citation>
    <scope>NUCLEOTIDE SEQUENCE [LARGE SCALE GENOMIC DNA]</scope>
</reference>
<protein>
    <submittedName>
        <fullName evidence="2">Uncharacterized protein</fullName>
    </submittedName>
</protein>
<evidence type="ECO:0000256" key="1">
    <source>
        <dbReference type="SAM" id="SignalP"/>
    </source>
</evidence>
<dbReference type="AlphaFoldDB" id="A0AAU9SNG8"/>
<feature type="signal peptide" evidence="1">
    <location>
        <begin position="1"/>
        <end position="23"/>
    </location>
</feature>
<sequence length="223" mass="25613">MKASMSIIIFFAVVLCISAISLAKMSPEEACIRKNIGQSLSPSPSNETDTTHFEVADEICRDETRIIMYFLKLNGKFPPYYVRALCNVFGNDVNKLKEYVTKKWLNHSEKLINSLTCIRRNILIVEKSPVEACIRRNIAQSLSPSPSNKPETSRFKVMEDQFCSEETRVIMYFLKLNGKFPAYYVRALCNVFGNDEKKLKEYVTKKWLNHSENLINSLTCASR</sequence>
<accession>A0AAU9SNG8</accession>
<dbReference type="Proteomes" id="UP000836841">
    <property type="component" value="Chromosome 5"/>
</dbReference>
<evidence type="ECO:0000313" key="2">
    <source>
        <dbReference type="EMBL" id="CAH2067174.1"/>
    </source>
</evidence>
<keyword evidence="1" id="KW-0732">Signal</keyword>
<dbReference type="EMBL" id="OU466861">
    <property type="protein sequence ID" value="CAH2067174.1"/>
    <property type="molecule type" value="Genomic_DNA"/>
</dbReference>
<gene>
    <name evidence="2" type="ORF">TAV2_LOCUS18291</name>
</gene>
<organism evidence="2 3">
    <name type="scientific">Thlaspi arvense</name>
    <name type="common">Field penny-cress</name>
    <dbReference type="NCBI Taxonomy" id="13288"/>
    <lineage>
        <taxon>Eukaryota</taxon>
        <taxon>Viridiplantae</taxon>
        <taxon>Streptophyta</taxon>
        <taxon>Embryophyta</taxon>
        <taxon>Tracheophyta</taxon>
        <taxon>Spermatophyta</taxon>
        <taxon>Magnoliopsida</taxon>
        <taxon>eudicotyledons</taxon>
        <taxon>Gunneridae</taxon>
        <taxon>Pentapetalae</taxon>
        <taxon>rosids</taxon>
        <taxon>malvids</taxon>
        <taxon>Brassicales</taxon>
        <taxon>Brassicaceae</taxon>
        <taxon>Thlaspideae</taxon>
        <taxon>Thlaspi</taxon>
    </lineage>
</organism>
<name>A0AAU9SNG8_THLAR</name>
<proteinExistence type="predicted"/>
<keyword evidence="3" id="KW-1185">Reference proteome</keyword>